<dbReference type="Proteomes" id="UP000694888">
    <property type="component" value="Unplaced"/>
</dbReference>
<dbReference type="PANTHER" id="PTHR44755:SF8">
    <property type="entry name" value="RECEPTOR LIGAND BINDING REGION DOMAIN-CONTAINING PROTEIN"/>
    <property type="match status" value="1"/>
</dbReference>
<gene>
    <name evidence="10" type="primary">LOC118478212</name>
</gene>
<keyword evidence="6" id="KW-0325">Glycoprotein</keyword>
<dbReference type="InterPro" id="IPR028082">
    <property type="entry name" value="Peripla_BP_I"/>
</dbReference>
<dbReference type="RefSeq" id="XP_035827246.1">
    <property type="nucleotide sequence ID" value="XM_035971353.1"/>
</dbReference>
<dbReference type="GeneID" id="118478212"/>
<evidence type="ECO:0000256" key="3">
    <source>
        <dbReference type="ARBA" id="ARBA00022989"/>
    </source>
</evidence>
<dbReference type="InterPro" id="IPR000337">
    <property type="entry name" value="GPCR_3"/>
</dbReference>
<evidence type="ECO:0000256" key="4">
    <source>
        <dbReference type="ARBA" id="ARBA00023136"/>
    </source>
</evidence>
<dbReference type="InterPro" id="IPR052612">
    <property type="entry name" value="ANP_Clearance_Receptor"/>
</dbReference>
<keyword evidence="5" id="KW-0675">Receptor</keyword>
<accession>A0ABM1VXV3</accession>
<organism evidence="9 10">
    <name type="scientific">Aplysia californica</name>
    <name type="common">California sea hare</name>
    <dbReference type="NCBI Taxonomy" id="6500"/>
    <lineage>
        <taxon>Eukaryota</taxon>
        <taxon>Metazoa</taxon>
        <taxon>Spiralia</taxon>
        <taxon>Lophotrochozoa</taxon>
        <taxon>Mollusca</taxon>
        <taxon>Gastropoda</taxon>
        <taxon>Heterobranchia</taxon>
        <taxon>Euthyneura</taxon>
        <taxon>Tectipleura</taxon>
        <taxon>Aplysiida</taxon>
        <taxon>Aplysioidea</taxon>
        <taxon>Aplysiidae</taxon>
        <taxon>Aplysia</taxon>
    </lineage>
</organism>
<evidence type="ECO:0000256" key="7">
    <source>
        <dbReference type="SAM" id="Phobius"/>
    </source>
</evidence>
<dbReference type="Pfam" id="PF01094">
    <property type="entry name" value="ANF_receptor"/>
    <property type="match status" value="1"/>
</dbReference>
<evidence type="ECO:0000313" key="10">
    <source>
        <dbReference type="RefSeq" id="XP_035827246.1"/>
    </source>
</evidence>
<evidence type="ECO:0000256" key="1">
    <source>
        <dbReference type="ARBA" id="ARBA00004141"/>
    </source>
</evidence>
<evidence type="ECO:0000259" key="8">
    <source>
        <dbReference type="Pfam" id="PF01094"/>
    </source>
</evidence>
<dbReference type="PRINTS" id="PR00248">
    <property type="entry name" value="GPCRMGR"/>
</dbReference>
<feature type="transmembrane region" description="Helical" evidence="7">
    <location>
        <begin position="20"/>
        <end position="41"/>
    </location>
</feature>
<sequence>MKFQTCLTPPNRRLSSTLSTLTQSLLPALSLLTFLAVPVLFPRHASSQRTFQMGVLVPLSGQKSMGVEVVAAAYLALDKVNDDDQLIHLRRLGYNFSVTVRDTGCDTGKGLQQVVDMVTDLSHTGKKVDAFIGPSCDNVCEAAGLLAGRWGIPMISFGCEESKLSDRKIYPTFLRTTSQFASMARFMENILLHYKWSRVMMVTTSSQVWLETEAELLHEFNSGSFKAFQWDINEEEWPGITDILREKTKISHGTFHWHAVLLF</sequence>
<proteinExistence type="predicted"/>
<dbReference type="PANTHER" id="PTHR44755">
    <property type="entry name" value="NATRIURETIC PEPTIDE RECEPTOR 3-RELATED"/>
    <property type="match status" value="1"/>
</dbReference>
<dbReference type="SUPFAM" id="SSF53822">
    <property type="entry name" value="Periplasmic binding protein-like I"/>
    <property type="match status" value="1"/>
</dbReference>
<keyword evidence="3 7" id="KW-1133">Transmembrane helix</keyword>
<evidence type="ECO:0000256" key="2">
    <source>
        <dbReference type="ARBA" id="ARBA00022692"/>
    </source>
</evidence>
<keyword evidence="4 7" id="KW-0472">Membrane</keyword>
<evidence type="ECO:0000256" key="6">
    <source>
        <dbReference type="ARBA" id="ARBA00023180"/>
    </source>
</evidence>
<evidence type="ECO:0000313" key="9">
    <source>
        <dbReference type="Proteomes" id="UP000694888"/>
    </source>
</evidence>
<evidence type="ECO:0000256" key="5">
    <source>
        <dbReference type="ARBA" id="ARBA00023170"/>
    </source>
</evidence>
<keyword evidence="9" id="KW-1185">Reference proteome</keyword>
<dbReference type="InterPro" id="IPR001828">
    <property type="entry name" value="ANF_lig-bd_rcpt"/>
</dbReference>
<dbReference type="Gene3D" id="3.40.50.2300">
    <property type="match status" value="1"/>
</dbReference>
<feature type="domain" description="Receptor ligand binding region" evidence="8">
    <location>
        <begin position="71"/>
        <end position="223"/>
    </location>
</feature>
<name>A0ABM1VXV3_APLCA</name>
<comment type="subcellular location">
    <subcellularLocation>
        <location evidence="1">Membrane</location>
        <topology evidence="1">Multi-pass membrane protein</topology>
    </subcellularLocation>
</comment>
<keyword evidence="2 7" id="KW-0812">Transmembrane</keyword>
<reference evidence="10" key="1">
    <citation type="submission" date="2025-08" db="UniProtKB">
        <authorList>
            <consortium name="RefSeq"/>
        </authorList>
    </citation>
    <scope>IDENTIFICATION</scope>
</reference>
<protein>
    <submittedName>
        <fullName evidence="10">Guanylate cyclase 2D-like</fullName>
    </submittedName>
</protein>